<dbReference type="FunFam" id="3.40.50.2300:FF:000018">
    <property type="entry name" value="DNA-binding transcriptional regulator NtrC"/>
    <property type="match status" value="1"/>
</dbReference>
<dbReference type="GO" id="GO:0005524">
    <property type="term" value="F:ATP binding"/>
    <property type="evidence" value="ECO:0007669"/>
    <property type="project" value="UniProtKB-KW"/>
</dbReference>
<keyword evidence="6" id="KW-0238">DNA-binding</keyword>
<dbReference type="Gene3D" id="3.40.50.2300">
    <property type="match status" value="1"/>
</dbReference>
<evidence type="ECO:0000256" key="1">
    <source>
        <dbReference type="ARBA" id="ARBA00022553"/>
    </source>
</evidence>
<evidence type="ECO:0000259" key="9">
    <source>
        <dbReference type="PROSITE" id="PS50045"/>
    </source>
</evidence>
<dbReference type="Gene3D" id="1.10.8.60">
    <property type="match status" value="1"/>
</dbReference>
<feature type="domain" description="Sigma-54 factor interaction" evidence="9">
    <location>
        <begin position="140"/>
        <end position="369"/>
    </location>
</feature>
<dbReference type="Pfam" id="PF00158">
    <property type="entry name" value="Sigma54_activat"/>
    <property type="match status" value="1"/>
</dbReference>
<dbReference type="SMART" id="SM00382">
    <property type="entry name" value="AAA"/>
    <property type="match status" value="1"/>
</dbReference>
<dbReference type="Gene3D" id="3.40.50.300">
    <property type="entry name" value="P-loop containing nucleotide triphosphate hydrolases"/>
    <property type="match status" value="1"/>
</dbReference>
<evidence type="ECO:0000256" key="8">
    <source>
        <dbReference type="PROSITE-ProRule" id="PRU00169"/>
    </source>
</evidence>
<dbReference type="InterPro" id="IPR003593">
    <property type="entry name" value="AAA+_ATPase"/>
</dbReference>
<dbReference type="InterPro" id="IPR009057">
    <property type="entry name" value="Homeodomain-like_sf"/>
</dbReference>
<dbReference type="Pfam" id="PF00072">
    <property type="entry name" value="Response_reg"/>
    <property type="match status" value="1"/>
</dbReference>
<keyword evidence="1 8" id="KW-0597">Phosphoprotein</keyword>
<evidence type="ECO:0000256" key="6">
    <source>
        <dbReference type="ARBA" id="ARBA00023125"/>
    </source>
</evidence>
<feature type="modified residue" description="4-aspartylphosphate" evidence="8">
    <location>
        <position position="56"/>
    </location>
</feature>
<keyword evidence="5" id="KW-0805">Transcription regulation</keyword>
<dbReference type="InterPro" id="IPR025662">
    <property type="entry name" value="Sigma_54_int_dom_ATP-bd_1"/>
</dbReference>
<dbReference type="GO" id="GO:0006355">
    <property type="term" value="P:regulation of DNA-templated transcription"/>
    <property type="evidence" value="ECO:0007669"/>
    <property type="project" value="InterPro"/>
</dbReference>
<dbReference type="SUPFAM" id="SSF46689">
    <property type="entry name" value="Homeodomain-like"/>
    <property type="match status" value="1"/>
</dbReference>
<organism evidence="11 12">
    <name type="scientific">Methylococcus geothermalis</name>
    <dbReference type="NCBI Taxonomy" id="2681310"/>
    <lineage>
        <taxon>Bacteria</taxon>
        <taxon>Pseudomonadati</taxon>
        <taxon>Pseudomonadota</taxon>
        <taxon>Gammaproteobacteria</taxon>
        <taxon>Methylococcales</taxon>
        <taxon>Methylococcaceae</taxon>
        <taxon>Methylococcus</taxon>
    </lineage>
</organism>
<dbReference type="InterPro" id="IPR027417">
    <property type="entry name" value="P-loop_NTPase"/>
</dbReference>
<proteinExistence type="predicted"/>
<dbReference type="CDD" id="cd00009">
    <property type="entry name" value="AAA"/>
    <property type="match status" value="1"/>
</dbReference>
<dbReference type="Gene3D" id="1.10.10.60">
    <property type="entry name" value="Homeodomain-like"/>
    <property type="match status" value="1"/>
</dbReference>
<evidence type="ECO:0000256" key="7">
    <source>
        <dbReference type="ARBA" id="ARBA00023163"/>
    </source>
</evidence>
<evidence type="ECO:0000256" key="4">
    <source>
        <dbReference type="ARBA" id="ARBA00023012"/>
    </source>
</evidence>
<evidence type="ECO:0000256" key="5">
    <source>
        <dbReference type="ARBA" id="ARBA00023015"/>
    </source>
</evidence>
<dbReference type="PROSITE" id="PS50045">
    <property type="entry name" value="SIGMA54_INTERACT_4"/>
    <property type="match status" value="1"/>
</dbReference>
<dbReference type="PANTHER" id="PTHR32071:SF116">
    <property type="entry name" value="TRANSCRIPTIONAL REGULATORY PROTEIN GLRR"/>
    <property type="match status" value="1"/>
</dbReference>
<dbReference type="SUPFAM" id="SSF52172">
    <property type="entry name" value="CheY-like"/>
    <property type="match status" value="1"/>
</dbReference>
<dbReference type="PROSITE" id="PS00688">
    <property type="entry name" value="SIGMA54_INTERACT_3"/>
    <property type="match status" value="1"/>
</dbReference>
<dbReference type="RefSeq" id="WP_169603637.1">
    <property type="nucleotide sequence ID" value="NZ_CP046565.1"/>
</dbReference>
<dbReference type="Proteomes" id="UP000503004">
    <property type="component" value="Chromosome"/>
</dbReference>
<dbReference type="InterPro" id="IPR025944">
    <property type="entry name" value="Sigma_54_int_dom_CS"/>
</dbReference>
<dbReference type="PROSITE" id="PS50110">
    <property type="entry name" value="RESPONSE_REGULATORY"/>
    <property type="match status" value="1"/>
</dbReference>
<dbReference type="PROSITE" id="PS00676">
    <property type="entry name" value="SIGMA54_INTERACT_2"/>
    <property type="match status" value="1"/>
</dbReference>
<protein>
    <submittedName>
        <fullName evidence="11">Response regulator</fullName>
    </submittedName>
</protein>
<dbReference type="InterPro" id="IPR025943">
    <property type="entry name" value="Sigma_54_int_dom_ATP-bd_2"/>
</dbReference>
<dbReference type="SMART" id="SM00448">
    <property type="entry name" value="REC"/>
    <property type="match status" value="1"/>
</dbReference>
<dbReference type="GO" id="GO:0000160">
    <property type="term" value="P:phosphorelay signal transduction system"/>
    <property type="evidence" value="ECO:0007669"/>
    <property type="project" value="UniProtKB-KW"/>
</dbReference>
<keyword evidence="7" id="KW-0804">Transcription</keyword>
<evidence type="ECO:0000256" key="3">
    <source>
        <dbReference type="ARBA" id="ARBA00022840"/>
    </source>
</evidence>
<dbReference type="InterPro" id="IPR002078">
    <property type="entry name" value="Sigma_54_int"/>
</dbReference>
<dbReference type="PANTHER" id="PTHR32071">
    <property type="entry name" value="TRANSCRIPTIONAL REGULATORY PROTEIN"/>
    <property type="match status" value="1"/>
</dbReference>
<evidence type="ECO:0000313" key="11">
    <source>
        <dbReference type="EMBL" id="QJD30364.1"/>
    </source>
</evidence>
<keyword evidence="2" id="KW-0547">Nucleotide-binding</keyword>
<dbReference type="FunFam" id="3.40.50.300:FF:000006">
    <property type="entry name" value="DNA-binding transcriptional regulator NtrC"/>
    <property type="match status" value="1"/>
</dbReference>
<dbReference type="InterPro" id="IPR001789">
    <property type="entry name" value="Sig_transdc_resp-reg_receiver"/>
</dbReference>
<gene>
    <name evidence="11" type="ORF">GNH96_10515</name>
</gene>
<dbReference type="KEGG" id="metu:GNH96_10515"/>
<evidence type="ECO:0000259" key="10">
    <source>
        <dbReference type="PROSITE" id="PS50110"/>
    </source>
</evidence>
<dbReference type="PROSITE" id="PS00675">
    <property type="entry name" value="SIGMA54_INTERACT_1"/>
    <property type="match status" value="1"/>
</dbReference>
<reference evidence="12" key="1">
    <citation type="submission" date="2019-12" db="EMBL/GenBank/DDBJ databases">
        <authorList>
            <person name="Awala S.I."/>
            <person name="Rhee S.K."/>
        </authorList>
    </citation>
    <scope>NUCLEOTIDE SEQUENCE [LARGE SCALE GENOMIC DNA]</scope>
    <source>
        <strain evidence="12">IM1</strain>
    </source>
</reference>
<evidence type="ECO:0000313" key="12">
    <source>
        <dbReference type="Proteomes" id="UP000503004"/>
    </source>
</evidence>
<feature type="domain" description="Response regulatory" evidence="10">
    <location>
        <begin position="7"/>
        <end position="121"/>
    </location>
</feature>
<sequence length="460" mass="50793">MSEMRKRVLLVDDDPDLLRLIGLRLTAAGFDVAKAANGQSALSQIAVFRPHVVVTDLRMDGMDGMALFDALNERHPTLPVIIMTAHGTINDAVAATRRGVFGFVTKPVDKNELIQHISEAIRINGNTAVIPDKEEWRSRIVTQSPLMEEVLGQAQRVAQNRASVFIGGESGTGKELLARAIHDLSPRAKAPFVAVNCSAIPENLLESELFGYRKGAFTGATRDHQGLFKAADGGTLFLDEVGDMPKSFQVKLLRALQEMKVRPVGATHDEAVDVRVISATHVDLEQAMAEGNFREDLYYRLNVVTLLLPPLVKRPEDIPLLAMHFLRELVKSYGDQVKGFSPEAMESLVNFQWPGNVRQLRNVVEQCVALSTTPLIPVTLVQRALREAPSSFPSLQEARDQFELNYLIRLLQMTKGNVTQAARLAKRNRTEFYRLLSRHGMNPAMFKGGGEAVGDAPQSS</sequence>
<dbReference type="SUPFAM" id="SSF52540">
    <property type="entry name" value="P-loop containing nucleoside triphosphate hydrolases"/>
    <property type="match status" value="1"/>
</dbReference>
<keyword evidence="3" id="KW-0067">ATP-binding</keyword>
<dbReference type="InterPro" id="IPR011006">
    <property type="entry name" value="CheY-like_superfamily"/>
</dbReference>
<dbReference type="EMBL" id="CP046565">
    <property type="protein sequence ID" value="QJD30364.1"/>
    <property type="molecule type" value="Genomic_DNA"/>
</dbReference>
<dbReference type="GO" id="GO:0003677">
    <property type="term" value="F:DNA binding"/>
    <property type="evidence" value="ECO:0007669"/>
    <property type="project" value="UniProtKB-KW"/>
</dbReference>
<dbReference type="Pfam" id="PF25601">
    <property type="entry name" value="AAA_lid_14"/>
    <property type="match status" value="1"/>
</dbReference>
<dbReference type="InterPro" id="IPR058031">
    <property type="entry name" value="AAA_lid_NorR"/>
</dbReference>
<accession>A0A858Q9G5</accession>
<evidence type="ECO:0000256" key="2">
    <source>
        <dbReference type="ARBA" id="ARBA00022741"/>
    </source>
</evidence>
<keyword evidence="4" id="KW-0902">Two-component regulatory system</keyword>
<keyword evidence="12" id="KW-1185">Reference proteome</keyword>
<name>A0A858Q9G5_9GAMM</name>
<dbReference type="AlphaFoldDB" id="A0A858Q9G5"/>